<sequence>MKSLSENAALIIIDVQKAFYDSSWGRRNNPDAEKNIVKIMDYWRATSRPIFHIQHVSRTNENSLFHISKPTHEFKEMIQILDGEPIIQKTVNSSFIGTDLESRLRSKGIESVIIVGLTTNHCVETTTRMAGNLGFNTYLVSDATATFDRIGPDGKTYLAEDIHQMTMVNLNEEFATIIDTNSLIELS</sequence>
<dbReference type="GO" id="GO:0016787">
    <property type="term" value="F:hydrolase activity"/>
    <property type="evidence" value="ECO:0007669"/>
    <property type="project" value="UniProtKB-KW"/>
</dbReference>
<evidence type="ECO:0000313" key="5">
    <source>
        <dbReference type="Proteomes" id="UP000789845"/>
    </source>
</evidence>
<dbReference type="Proteomes" id="UP000789845">
    <property type="component" value="Unassembled WGS sequence"/>
</dbReference>
<protein>
    <submittedName>
        <fullName evidence="4">Peroxyureidoacrylate/ureidoacrylate amidohydrolase RutB</fullName>
        <ecNumber evidence="4">3.5.1.110</ecNumber>
    </submittedName>
</protein>
<dbReference type="CDD" id="cd01014">
    <property type="entry name" value="nicotinamidase_related"/>
    <property type="match status" value="1"/>
</dbReference>
<keyword evidence="5" id="KW-1185">Reference proteome</keyword>
<dbReference type="EC" id="3.5.1.110" evidence="4"/>
<evidence type="ECO:0000256" key="2">
    <source>
        <dbReference type="ARBA" id="ARBA00022801"/>
    </source>
</evidence>
<dbReference type="EMBL" id="CAKJTG010000004">
    <property type="protein sequence ID" value="CAG9607178.1"/>
    <property type="molecule type" value="Genomic_DNA"/>
</dbReference>
<name>A0A9C7G7T9_9BACI</name>
<proteinExistence type="inferred from homology"/>
<dbReference type="PANTHER" id="PTHR43540:SF1">
    <property type="entry name" value="ISOCHORISMATASE HYDROLASE"/>
    <property type="match status" value="1"/>
</dbReference>
<organism evidence="4 5">
    <name type="scientific">Pseudoneobacillus rhizosphaerae</name>
    <dbReference type="NCBI Taxonomy" id="2880968"/>
    <lineage>
        <taxon>Bacteria</taxon>
        <taxon>Bacillati</taxon>
        <taxon>Bacillota</taxon>
        <taxon>Bacilli</taxon>
        <taxon>Bacillales</taxon>
        <taxon>Bacillaceae</taxon>
        <taxon>Pseudoneobacillus</taxon>
    </lineage>
</organism>
<dbReference type="AlphaFoldDB" id="A0A9C7G7T9"/>
<dbReference type="Gene3D" id="3.40.50.850">
    <property type="entry name" value="Isochorismatase-like"/>
    <property type="match status" value="1"/>
</dbReference>
<accession>A0A9C7G7T9</accession>
<dbReference type="RefSeq" id="WP_230495450.1">
    <property type="nucleotide sequence ID" value="NZ_CAKJTG010000004.1"/>
</dbReference>
<feature type="domain" description="Isochorismatase-like" evidence="3">
    <location>
        <begin position="8"/>
        <end position="181"/>
    </location>
</feature>
<evidence type="ECO:0000259" key="3">
    <source>
        <dbReference type="Pfam" id="PF00857"/>
    </source>
</evidence>
<dbReference type="InterPro" id="IPR036380">
    <property type="entry name" value="Isochorismatase-like_sf"/>
</dbReference>
<dbReference type="InterPro" id="IPR050272">
    <property type="entry name" value="Isochorismatase-like_hydrls"/>
</dbReference>
<dbReference type="Pfam" id="PF00857">
    <property type="entry name" value="Isochorismatase"/>
    <property type="match status" value="1"/>
</dbReference>
<comment type="caution">
    <text evidence="4">The sequence shown here is derived from an EMBL/GenBank/DDBJ whole genome shotgun (WGS) entry which is preliminary data.</text>
</comment>
<keyword evidence="2 4" id="KW-0378">Hydrolase</keyword>
<dbReference type="InterPro" id="IPR000868">
    <property type="entry name" value="Isochorismatase-like_dom"/>
</dbReference>
<reference evidence="4" key="1">
    <citation type="submission" date="2021-10" db="EMBL/GenBank/DDBJ databases">
        <authorList>
            <person name="Criscuolo A."/>
        </authorList>
    </citation>
    <scope>NUCLEOTIDE SEQUENCE</scope>
    <source>
        <strain evidence="4">CIP111885</strain>
    </source>
</reference>
<dbReference type="PANTHER" id="PTHR43540">
    <property type="entry name" value="PEROXYUREIDOACRYLATE/UREIDOACRYLATE AMIDOHYDROLASE-RELATED"/>
    <property type="match status" value="1"/>
</dbReference>
<evidence type="ECO:0000313" key="4">
    <source>
        <dbReference type="EMBL" id="CAG9607178.1"/>
    </source>
</evidence>
<evidence type="ECO:0000256" key="1">
    <source>
        <dbReference type="ARBA" id="ARBA00006336"/>
    </source>
</evidence>
<dbReference type="SUPFAM" id="SSF52499">
    <property type="entry name" value="Isochorismatase-like hydrolases"/>
    <property type="match status" value="1"/>
</dbReference>
<comment type="similarity">
    <text evidence="1">Belongs to the isochorismatase family.</text>
</comment>
<gene>
    <name evidence="4" type="primary">rutB_3</name>
    <name evidence="4" type="ORF">NEOCIP111885_00868</name>
</gene>